<dbReference type="PRINTS" id="PR00344">
    <property type="entry name" value="BCTRLSENSOR"/>
</dbReference>
<reference evidence="18 19" key="1">
    <citation type="submission" date="2018-08" db="EMBL/GenBank/DDBJ databases">
        <title>A genome reference for cultivated species of the human gut microbiota.</title>
        <authorList>
            <person name="Zou Y."/>
            <person name="Xue W."/>
            <person name="Luo G."/>
        </authorList>
    </citation>
    <scope>NUCLEOTIDE SEQUENCE [LARGE SCALE GENOMIC DNA]</scope>
    <source>
        <strain evidence="18 19">AF22-12AC</strain>
    </source>
</reference>
<evidence type="ECO:0000259" key="17">
    <source>
        <dbReference type="PROSITE" id="PS50110"/>
    </source>
</evidence>
<dbReference type="CDD" id="cd17546">
    <property type="entry name" value="REC_hyHK_CKI1_RcsC-like"/>
    <property type="match status" value="1"/>
</dbReference>
<dbReference type="AlphaFoldDB" id="A0A395VCF0"/>
<keyword evidence="5 15" id="KW-0597">Phosphoprotein</keyword>
<keyword evidence="9" id="KW-0418">Kinase</keyword>
<dbReference type="PANTHER" id="PTHR43047">
    <property type="entry name" value="TWO-COMPONENT HISTIDINE PROTEIN KINASE"/>
    <property type="match status" value="1"/>
</dbReference>
<dbReference type="FunFam" id="1.10.287.130:FF:000004">
    <property type="entry name" value="Ethylene receptor 1"/>
    <property type="match status" value="1"/>
</dbReference>
<keyword evidence="7" id="KW-0812">Transmembrane</keyword>
<dbReference type="CDD" id="cd16922">
    <property type="entry name" value="HATPase_EvgS-ArcB-TorS-like"/>
    <property type="match status" value="1"/>
</dbReference>
<evidence type="ECO:0000256" key="9">
    <source>
        <dbReference type="ARBA" id="ARBA00022777"/>
    </source>
</evidence>
<feature type="domain" description="Response regulatory" evidence="17">
    <location>
        <begin position="538"/>
        <end position="659"/>
    </location>
</feature>
<evidence type="ECO:0000256" key="7">
    <source>
        <dbReference type="ARBA" id="ARBA00022692"/>
    </source>
</evidence>
<dbReference type="CDD" id="cd00082">
    <property type="entry name" value="HisKA"/>
    <property type="match status" value="1"/>
</dbReference>
<keyword evidence="12" id="KW-0902">Two-component regulatory system</keyword>
<dbReference type="SMART" id="SM00448">
    <property type="entry name" value="REC"/>
    <property type="match status" value="1"/>
</dbReference>
<dbReference type="SMART" id="SM00387">
    <property type="entry name" value="HATPase_c"/>
    <property type="match status" value="1"/>
</dbReference>
<dbReference type="SUPFAM" id="SSF52172">
    <property type="entry name" value="CheY-like"/>
    <property type="match status" value="1"/>
</dbReference>
<dbReference type="Pfam" id="PF00072">
    <property type="entry name" value="Response_reg"/>
    <property type="match status" value="1"/>
</dbReference>
<sequence length="663" mass="75658">MAGDGSMIIDRGLDQKGTDENIGTSRVNLTQRYVESVKYNGLGDFTEELRGEADYRKRIEKIFSEIHMTGETYADLQPEALMEAYWQGEEMISRYYWAKRRDTDDIIWVRVDVRIVPQLDTGDLFAFYNNWDVTHEKNRDRMMQLIIEFDYDYVEYICLQNGHFEIMAQEKSSMCPSARGTDYDADIRDYLTRVAVTDQLEAHIRAMQTEEIRRNLEAEPLYIQEIDVRESDGSVRRKMIRYTYMDKQMGTVFKSCVDIEDIVTEEKKKQERLERAIEETERANCAKSEFLAHMSHDIRTPMNAIIGMTSVARQECQDDTICGYLDKIKSSSEFLLGLINDMLDISRIESGNLNLKSEQMSRKTFGTAINTTIGPLMEQKNITFQCDLQHMEEMIYTDAVRFKQIFFNLLSNAAKYTPEGGNVWLLTERLRTEGNVEWVRFTVRDSGIGMSEEFLEHAFEPFSQEGNRTLALQWQGTGLGLAIVKKLVVMMRGTIEIHSKLGEGTGVILDLPLTISGADAPEKMPQEVMAKQNLEGRRVLLAEDNEINTFVARRILESKGIIVEHAENGKRAVEMVEQNPEGYFDAIVMDIRMPVMSGLEAARQIRAMSRTDAQTVPIIAMTANAYEEDVSQSLAAGMNAHLAKPIEPQVILDTLAGYIGSKN</sequence>
<gene>
    <name evidence="18" type="ORF">DWX93_06685</name>
</gene>
<dbReference type="PROSITE" id="PS50110">
    <property type="entry name" value="RESPONSE_REGULATORY"/>
    <property type="match status" value="1"/>
</dbReference>
<feature type="modified residue" description="4-aspartylphosphate" evidence="15">
    <location>
        <position position="590"/>
    </location>
</feature>
<keyword evidence="6" id="KW-0808">Transferase</keyword>
<dbReference type="EC" id="2.7.13.3" evidence="3"/>
<dbReference type="PANTHER" id="PTHR43047:SF72">
    <property type="entry name" value="OSMOSENSING HISTIDINE PROTEIN KINASE SLN1"/>
    <property type="match status" value="1"/>
</dbReference>
<proteinExistence type="predicted"/>
<dbReference type="Gene3D" id="1.10.287.130">
    <property type="match status" value="1"/>
</dbReference>
<dbReference type="EMBL" id="QRVL01000003">
    <property type="protein sequence ID" value="RGS41329.1"/>
    <property type="molecule type" value="Genomic_DNA"/>
</dbReference>
<dbReference type="Proteomes" id="UP000266172">
    <property type="component" value="Unassembled WGS sequence"/>
</dbReference>
<organism evidence="18 19">
    <name type="scientific">Roseburia hominis</name>
    <dbReference type="NCBI Taxonomy" id="301301"/>
    <lineage>
        <taxon>Bacteria</taxon>
        <taxon>Bacillati</taxon>
        <taxon>Bacillota</taxon>
        <taxon>Clostridia</taxon>
        <taxon>Lachnospirales</taxon>
        <taxon>Lachnospiraceae</taxon>
        <taxon>Roseburia</taxon>
    </lineage>
</organism>
<dbReference type="InterPro" id="IPR004358">
    <property type="entry name" value="Sig_transdc_His_kin-like_C"/>
</dbReference>
<dbReference type="InterPro" id="IPR003594">
    <property type="entry name" value="HATPase_dom"/>
</dbReference>
<dbReference type="GO" id="GO:0005886">
    <property type="term" value="C:plasma membrane"/>
    <property type="evidence" value="ECO:0007669"/>
    <property type="project" value="TreeGrafter"/>
</dbReference>
<comment type="catalytic activity">
    <reaction evidence="1">
        <text>ATP + protein L-histidine = ADP + protein N-phospho-L-histidine.</text>
        <dbReference type="EC" id="2.7.13.3"/>
    </reaction>
</comment>
<accession>A0A395VCF0</accession>
<keyword evidence="13" id="KW-0472">Membrane</keyword>
<dbReference type="InterPro" id="IPR001789">
    <property type="entry name" value="Sig_transdc_resp-reg_receiver"/>
</dbReference>
<evidence type="ECO:0000256" key="1">
    <source>
        <dbReference type="ARBA" id="ARBA00000085"/>
    </source>
</evidence>
<keyword evidence="11" id="KW-1133">Transmembrane helix</keyword>
<evidence type="ECO:0000256" key="14">
    <source>
        <dbReference type="ARBA" id="ARBA00024867"/>
    </source>
</evidence>
<dbReference type="InterPro" id="IPR003661">
    <property type="entry name" value="HisK_dim/P_dom"/>
</dbReference>
<feature type="domain" description="Histidine kinase" evidence="16">
    <location>
        <begin position="293"/>
        <end position="515"/>
    </location>
</feature>
<dbReference type="Pfam" id="PF00512">
    <property type="entry name" value="HisKA"/>
    <property type="match status" value="1"/>
</dbReference>
<comment type="subcellular location">
    <subcellularLocation>
        <location evidence="2">Membrane</location>
    </subcellularLocation>
</comment>
<dbReference type="InterPro" id="IPR036097">
    <property type="entry name" value="HisK_dim/P_sf"/>
</dbReference>
<keyword evidence="8" id="KW-0547">Nucleotide-binding</keyword>
<dbReference type="GO" id="GO:0005524">
    <property type="term" value="F:ATP binding"/>
    <property type="evidence" value="ECO:0007669"/>
    <property type="project" value="UniProtKB-KW"/>
</dbReference>
<dbReference type="Pfam" id="PF02518">
    <property type="entry name" value="HATPase_c"/>
    <property type="match status" value="1"/>
</dbReference>
<dbReference type="InterPro" id="IPR011006">
    <property type="entry name" value="CheY-like_superfamily"/>
</dbReference>
<dbReference type="SUPFAM" id="SSF55874">
    <property type="entry name" value="ATPase domain of HSP90 chaperone/DNA topoisomerase II/histidine kinase"/>
    <property type="match status" value="1"/>
</dbReference>
<evidence type="ECO:0000256" key="11">
    <source>
        <dbReference type="ARBA" id="ARBA00022989"/>
    </source>
</evidence>
<evidence type="ECO:0000256" key="8">
    <source>
        <dbReference type="ARBA" id="ARBA00022741"/>
    </source>
</evidence>
<evidence type="ECO:0000256" key="10">
    <source>
        <dbReference type="ARBA" id="ARBA00022840"/>
    </source>
</evidence>
<comment type="caution">
    <text evidence="18">The sequence shown here is derived from an EMBL/GenBank/DDBJ whole genome shotgun (WGS) entry which is preliminary data.</text>
</comment>
<evidence type="ECO:0000259" key="16">
    <source>
        <dbReference type="PROSITE" id="PS50109"/>
    </source>
</evidence>
<evidence type="ECO:0000313" key="19">
    <source>
        <dbReference type="Proteomes" id="UP000266172"/>
    </source>
</evidence>
<evidence type="ECO:0000256" key="15">
    <source>
        <dbReference type="PROSITE-ProRule" id="PRU00169"/>
    </source>
</evidence>
<dbReference type="InterPro" id="IPR005467">
    <property type="entry name" value="His_kinase_dom"/>
</dbReference>
<dbReference type="SUPFAM" id="SSF47384">
    <property type="entry name" value="Homodimeric domain of signal transducing histidine kinase"/>
    <property type="match status" value="1"/>
</dbReference>
<dbReference type="GO" id="GO:0009927">
    <property type="term" value="F:histidine phosphotransfer kinase activity"/>
    <property type="evidence" value="ECO:0007669"/>
    <property type="project" value="TreeGrafter"/>
</dbReference>
<dbReference type="InterPro" id="IPR036890">
    <property type="entry name" value="HATPase_C_sf"/>
</dbReference>
<evidence type="ECO:0000256" key="6">
    <source>
        <dbReference type="ARBA" id="ARBA00022679"/>
    </source>
</evidence>
<evidence type="ECO:0000256" key="2">
    <source>
        <dbReference type="ARBA" id="ARBA00004370"/>
    </source>
</evidence>
<comment type="function">
    <text evidence="14">May play the central regulatory role in sporulation. It may be an element of the effector pathway responsible for the activation of sporulation genes in response to nutritional stress. Spo0A may act in concert with spo0H (a sigma factor) to control the expression of some genes that are critical to the sporulation process.</text>
</comment>
<evidence type="ECO:0000256" key="5">
    <source>
        <dbReference type="ARBA" id="ARBA00022553"/>
    </source>
</evidence>
<dbReference type="SMART" id="SM00388">
    <property type="entry name" value="HisKA"/>
    <property type="match status" value="1"/>
</dbReference>
<evidence type="ECO:0000313" key="18">
    <source>
        <dbReference type="EMBL" id="RGS41329.1"/>
    </source>
</evidence>
<evidence type="ECO:0000256" key="3">
    <source>
        <dbReference type="ARBA" id="ARBA00012438"/>
    </source>
</evidence>
<evidence type="ECO:0000256" key="13">
    <source>
        <dbReference type="ARBA" id="ARBA00023136"/>
    </source>
</evidence>
<keyword evidence="10" id="KW-0067">ATP-binding</keyword>
<dbReference type="GO" id="GO:0000155">
    <property type="term" value="F:phosphorelay sensor kinase activity"/>
    <property type="evidence" value="ECO:0007669"/>
    <property type="project" value="InterPro"/>
</dbReference>
<evidence type="ECO:0000256" key="12">
    <source>
        <dbReference type="ARBA" id="ARBA00023012"/>
    </source>
</evidence>
<protein>
    <recommendedName>
        <fullName evidence="4">Stage 0 sporulation protein A homolog</fullName>
        <ecNumber evidence="3">2.7.13.3</ecNumber>
    </recommendedName>
</protein>
<dbReference type="Gene3D" id="3.30.565.10">
    <property type="entry name" value="Histidine kinase-like ATPase, C-terminal domain"/>
    <property type="match status" value="1"/>
</dbReference>
<dbReference type="Gene3D" id="3.40.50.2300">
    <property type="match status" value="1"/>
</dbReference>
<evidence type="ECO:0000256" key="4">
    <source>
        <dbReference type="ARBA" id="ARBA00018672"/>
    </source>
</evidence>
<dbReference type="PROSITE" id="PS50109">
    <property type="entry name" value="HIS_KIN"/>
    <property type="match status" value="1"/>
</dbReference>
<name>A0A395VCF0_9FIRM</name>